<dbReference type="EMBL" id="JAYWVC010000039">
    <property type="protein sequence ID" value="MED7823219.1"/>
    <property type="molecule type" value="Genomic_DNA"/>
</dbReference>
<gene>
    <name evidence="1" type="ORF">VXC91_14800</name>
</gene>
<comment type="caution">
    <text evidence="1">The sequence shown here is derived from an EMBL/GenBank/DDBJ whole genome shotgun (WGS) entry which is preliminary data.</text>
</comment>
<dbReference type="Proteomes" id="UP001333996">
    <property type="component" value="Unassembled WGS sequence"/>
</dbReference>
<accession>A0ABU7FH18</accession>
<protein>
    <submittedName>
        <fullName evidence="1">Uncharacterized protein</fullName>
    </submittedName>
</protein>
<organism evidence="1 2">
    <name type="scientific">Streptomyces chiangmaiensis</name>
    <dbReference type="NCBI Taxonomy" id="766497"/>
    <lineage>
        <taxon>Bacteria</taxon>
        <taxon>Bacillati</taxon>
        <taxon>Actinomycetota</taxon>
        <taxon>Actinomycetes</taxon>
        <taxon>Kitasatosporales</taxon>
        <taxon>Streptomycetaceae</taxon>
        <taxon>Streptomyces</taxon>
    </lineage>
</organism>
<keyword evidence="2" id="KW-1185">Reference proteome</keyword>
<evidence type="ECO:0000313" key="2">
    <source>
        <dbReference type="Proteomes" id="UP001333996"/>
    </source>
</evidence>
<sequence>MIAGWALLGVIVAVAIAAVGRGFVRAVRVAIRQDLVSLGEMQQLAGALAKMTTTAYAFASPLFKK</sequence>
<reference evidence="1" key="1">
    <citation type="submission" date="2024-01" db="EMBL/GenBank/DDBJ databases">
        <title>First draft genome sequence data of TA4-1, the type strain of Gram-positive actinobacterium Streptomyces chiangmaiensis.</title>
        <authorList>
            <person name="Yasawong M."/>
            <person name="Nantapong N."/>
        </authorList>
    </citation>
    <scope>NUCLEOTIDE SEQUENCE</scope>
    <source>
        <strain evidence="1">TA4-1</strain>
    </source>
</reference>
<proteinExistence type="predicted"/>
<name>A0ABU7FH18_9ACTN</name>
<dbReference type="RefSeq" id="WP_329507703.1">
    <property type="nucleotide sequence ID" value="NZ_BAAAYZ010000205.1"/>
</dbReference>
<evidence type="ECO:0000313" key="1">
    <source>
        <dbReference type="EMBL" id="MED7823219.1"/>
    </source>
</evidence>